<dbReference type="InterPro" id="IPR001623">
    <property type="entry name" value="DnaJ_domain"/>
</dbReference>
<dbReference type="GO" id="GO:0005737">
    <property type="term" value="C:cytoplasm"/>
    <property type="evidence" value="ECO:0007669"/>
    <property type="project" value="UniProtKB-SubCell"/>
</dbReference>
<evidence type="ECO:0000259" key="15">
    <source>
        <dbReference type="PROSITE" id="PS51188"/>
    </source>
</evidence>
<feature type="repeat" description="CXXCXGXG motif" evidence="12">
    <location>
        <begin position="219"/>
        <end position="226"/>
    </location>
</feature>
<dbReference type="GO" id="GO:0005524">
    <property type="term" value="F:ATP binding"/>
    <property type="evidence" value="ECO:0007669"/>
    <property type="project" value="InterPro"/>
</dbReference>
<evidence type="ECO:0000256" key="8">
    <source>
        <dbReference type="ARBA" id="ARBA00023186"/>
    </source>
</evidence>
<evidence type="ECO:0000256" key="7">
    <source>
        <dbReference type="ARBA" id="ARBA00023016"/>
    </source>
</evidence>
<feature type="binding site" evidence="12">
    <location>
        <position position="222"/>
    </location>
    <ligand>
        <name>Zn(2+)</name>
        <dbReference type="ChEBI" id="CHEBI:29105"/>
        <label>1</label>
    </ligand>
</feature>
<dbReference type="CDD" id="cd06257">
    <property type="entry name" value="DnaJ"/>
    <property type="match status" value="1"/>
</dbReference>
<evidence type="ECO:0000256" key="5">
    <source>
        <dbReference type="ARBA" id="ARBA00022771"/>
    </source>
</evidence>
<dbReference type="GO" id="GO:0009408">
    <property type="term" value="P:response to heat"/>
    <property type="evidence" value="ECO:0007669"/>
    <property type="project" value="InterPro"/>
</dbReference>
<comment type="subunit">
    <text evidence="12">Homodimer.</text>
</comment>
<dbReference type="InterPro" id="IPR018253">
    <property type="entry name" value="DnaJ_domain_CS"/>
</dbReference>
<dbReference type="AlphaFoldDB" id="A0A1H4H4P5"/>
<dbReference type="Pfam" id="PF00226">
    <property type="entry name" value="DnaJ"/>
    <property type="match status" value="1"/>
</dbReference>
<comment type="domain">
    <text evidence="12">The J domain is necessary and sufficient to stimulate DnaK ATPase activity. Zinc center 1 plays an important role in the autonomous, DnaK-independent chaperone activity of DnaJ. Zinc center 2 is essential for interaction with DnaK and for DnaJ activity.</text>
</comment>
<feature type="zinc finger region" description="CR-type" evidence="13">
    <location>
        <begin position="149"/>
        <end position="231"/>
    </location>
</feature>
<dbReference type="Gene3D" id="1.10.287.110">
    <property type="entry name" value="DnaJ domain"/>
    <property type="match status" value="1"/>
</dbReference>
<feature type="domain" description="J" evidence="14">
    <location>
        <begin position="5"/>
        <end position="70"/>
    </location>
</feature>
<keyword evidence="1 12" id="KW-0963">Cytoplasm</keyword>
<proteinExistence type="inferred from homology"/>
<keyword evidence="8 12" id="KW-0143">Chaperone</keyword>
<evidence type="ECO:0000256" key="11">
    <source>
        <dbReference type="ARBA" id="ARBA00067609"/>
    </source>
</evidence>
<evidence type="ECO:0000313" key="17">
    <source>
        <dbReference type="Proteomes" id="UP000198850"/>
    </source>
</evidence>
<feature type="binding site" evidence="12">
    <location>
        <position position="205"/>
    </location>
    <ligand>
        <name>Zn(2+)</name>
        <dbReference type="ChEBI" id="CHEBI:29105"/>
        <label>2</label>
    </ligand>
</feature>
<dbReference type="Gene3D" id="2.60.260.20">
    <property type="entry name" value="Urease metallochaperone UreE, N-terminal domain"/>
    <property type="match status" value="2"/>
</dbReference>
<protein>
    <recommendedName>
        <fullName evidence="11 12">Chaperone protein DnaJ</fullName>
    </recommendedName>
</protein>
<dbReference type="PROSITE" id="PS50076">
    <property type="entry name" value="DNAJ_2"/>
    <property type="match status" value="1"/>
</dbReference>
<keyword evidence="2 12" id="KW-0235">DNA replication</keyword>
<reference evidence="16 17" key="1">
    <citation type="submission" date="2016-10" db="EMBL/GenBank/DDBJ databases">
        <authorList>
            <person name="de Groot N.N."/>
        </authorList>
    </citation>
    <scope>NUCLEOTIDE SEQUENCE [LARGE SCALE GENOMIC DNA]</scope>
    <source>
        <strain evidence="16 17">DSM 19033</strain>
    </source>
</reference>
<dbReference type="FunFam" id="1.10.287.110:FF:000034">
    <property type="entry name" value="Chaperone protein DnaJ"/>
    <property type="match status" value="1"/>
</dbReference>
<dbReference type="STRING" id="425514.SAMN05443550_11395"/>
<dbReference type="HAMAP" id="MF_01152">
    <property type="entry name" value="DnaJ"/>
    <property type="match status" value="1"/>
</dbReference>
<feature type="binding site" evidence="12">
    <location>
        <position position="219"/>
    </location>
    <ligand>
        <name>Zn(2+)</name>
        <dbReference type="ChEBI" id="CHEBI:29105"/>
        <label>1</label>
    </ligand>
</feature>
<dbReference type="FunFam" id="2.10.230.10:FF:000002">
    <property type="entry name" value="Molecular chaperone DnaJ"/>
    <property type="match status" value="1"/>
</dbReference>
<dbReference type="InterPro" id="IPR036869">
    <property type="entry name" value="J_dom_sf"/>
</dbReference>
<evidence type="ECO:0000256" key="1">
    <source>
        <dbReference type="ARBA" id="ARBA00022490"/>
    </source>
</evidence>
<evidence type="ECO:0000259" key="14">
    <source>
        <dbReference type="PROSITE" id="PS50076"/>
    </source>
</evidence>
<dbReference type="InterPro" id="IPR002939">
    <property type="entry name" value="DnaJ_C"/>
</dbReference>
<feature type="repeat" description="CXXCXGXG motif" evidence="12">
    <location>
        <begin position="205"/>
        <end position="212"/>
    </location>
</feature>
<dbReference type="Proteomes" id="UP000198850">
    <property type="component" value="Unassembled WGS sequence"/>
</dbReference>
<dbReference type="NCBIfam" id="NF008035">
    <property type="entry name" value="PRK10767.1"/>
    <property type="match status" value="1"/>
</dbReference>
<dbReference type="NCBIfam" id="TIGR02349">
    <property type="entry name" value="DnaJ_bact"/>
    <property type="match status" value="1"/>
</dbReference>
<dbReference type="CDD" id="cd10719">
    <property type="entry name" value="DnaJ_zf"/>
    <property type="match status" value="1"/>
</dbReference>
<feature type="binding site" evidence="12">
    <location>
        <position position="162"/>
    </location>
    <ligand>
        <name>Zn(2+)</name>
        <dbReference type="ChEBI" id="CHEBI:29105"/>
        <label>1</label>
    </ligand>
</feature>
<dbReference type="InterPro" id="IPR036410">
    <property type="entry name" value="HSP_DnaJ_Cys-rich_dom_sf"/>
</dbReference>
<keyword evidence="6 12" id="KW-0862">Zinc</keyword>
<dbReference type="CDD" id="cd10747">
    <property type="entry name" value="DnaJ_C"/>
    <property type="match status" value="1"/>
</dbReference>
<dbReference type="SUPFAM" id="SSF46565">
    <property type="entry name" value="Chaperone J-domain"/>
    <property type="match status" value="1"/>
</dbReference>
<comment type="subcellular location">
    <subcellularLocation>
        <location evidence="12">Cytoplasm</location>
    </subcellularLocation>
</comment>
<dbReference type="GO" id="GO:0031072">
    <property type="term" value="F:heat shock protein binding"/>
    <property type="evidence" value="ECO:0007669"/>
    <property type="project" value="InterPro"/>
</dbReference>
<dbReference type="GO" id="GO:0051082">
    <property type="term" value="F:unfolded protein binding"/>
    <property type="evidence" value="ECO:0007669"/>
    <property type="project" value="UniProtKB-UniRule"/>
</dbReference>
<dbReference type="InterPro" id="IPR008971">
    <property type="entry name" value="HSP40/DnaJ_pept-bd"/>
</dbReference>
<comment type="cofactor">
    <cofactor evidence="12">
        <name>Zn(2+)</name>
        <dbReference type="ChEBI" id="CHEBI:29105"/>
    </cofactor>
    <text evidence="12">Binds 2 Zn(2+) ions per monomer.</text>
</comment>
<dbReference type="Pfam" id="PF00684">
    <property type="entry name" value="DnaJ_CXXCXGXG"/>
    <property type="match status" value="1"/>
</dbReference>
<organism evidence="16 17">
    <name type="scientific">Pedobacter hartonius</name>
    <dbReference type="NCBI Taxonomy" id="425514"/>
    <lineage>
        <taxon>Bacteria</taxon>
        <taxon>Pseudomonadati</taxon>
        <taxon>Bacteroidota</taxon>
        <taxon>Sphingobacteriia</taxon>
        <taxon>Sphingobacteriales</taxon>
        <taxon>Sphingobacteriaceae</taxon>
        <taxon>Pedobacter</taxon>
    </lineage>
</organism>
<dbReference type="FunFam" id="2.60.260.20:FF:000005">
    <property type="entry name" value="Chaperone protein dnaJ 1, mitochondrial"/>
    <property type="match status" value="1"/>
</dbReference>
<dbReference type="PROSITE" id="PS00636">
    <property type="entry name" value="DNAJ_1"/>
    <property type="match status" value="1"/>
</dbReference>
<feature type="binding site" evidence="12">
    <location>
        <position position="165"/>
    </location>
    <ligand>
        <name>Zn(2+)</name>
        <dbReference type="ChEBI" id="CHEBI:29105"/>
        <label>1</label>
    </ligand>
</feature>
<gene>
    <name evidence="12" type="primary">dnaJ</name>
    <name evidence="16" type="ORF">SAMN05443550_11395</name>
</gene>
<dbReference type="EMBL" id="FNRA01000013">
    <property type="protein sequence ID" value="SEB16779.1"/>
    <property type="molecule type" value="Genomic_DNA"/>
</dbReference>
<feature type="repeat" description="CXXCXGXG motif" evidence="12">
    <location>
        <begin position="179"/>
        <end position="186"/>
    </location>
</feature>
<dbReference type="GO" id="GO:0008270">
    <property type="term" value="F:zinc ion binding"/>
    <property type="evidence" value="ECO:0007669"/>
    <property type="project" value="UniProtKB-UniRule"/>
</dbReference>
<keyword evidence="3 12" id="KW-0479">Metal-binding</keyword>
<feature type="binding site" evidence="12">
    <location>
        <position position="182"/>
    </location>
    <ligand>
        <name>Zn(2+)</name>
        <dbReference type="ChEBI" id="CHEBI:29105"/>
        <label>2</label>
    </ligand>
</feature>
<dbReference type="OrthoDB" id="9779889at2"/>
<dbReference type="InterPro" id="IPR012724">
    <property type="entry name" value="DnaJ"/>
</dbReference>
<evidence type="ECO:0000256" key="4">
    <source>
        <dbReference type="ARBA" id="ARBA00022737"/>
    </source>
</evidence>
<dbReference type="RefSeq" id="WP_090559573.1">
    <property type="nucleotide sequence ID" value="NZ_FNRA01000013.1"/>
</dbReference>
<dbReference type="PANTHER" id="PTHR43096">
    <property type="entry name" value="DNAJ HOMOLOG 1, MITOCHONDRIAL-RELATED"/>
    <property type="match status" value="1"/>
</dbReference>
<dbReference type="PRINTS" id="PR00625">
    <property type="entry name" value="JDOMAIN"/>
</dbReference>
<evidence type="ECO:0000313" key="16">
    <source>
        <dbReference type="EMBL" id="SEB16779.1"/>
    </source>
</evidence>
<dbReference type="PANTHER" id="PTHR43096:SF48">
    <property type="entry name" value="CHAPERONE PROTEIN DNAJ"/>
    <property type="match status" value="1"/>
</dbReference>
<evidence type="ECO:0000256" key="3">
    <source>
        <dbReference type="ARBA" id="ARBA00022723"/>
    </source>
</evidence>
<dbReference type="GO" id="GO:0042026">
    <property type="term" value="P:protein refolding"/>
    <property type="evidence" value="ECO:0007669"/>
    <property type="project" value="TreeGrafter"/>
</dbReference>
<dbReference type="PROSITE" id="PS51188">
    <property type="entry name" value="ZF_CR"/>
    <property type="match status" value="1"/>
</dbReference>
<evidence type="ECO:0000256" key="9">
    <source>
        <dbReference type="ARBA" id="ARBA00053423"/>
    </source>
</evidence>
<accession>A0A1H4H4P5</accession>
<keyword evidence="17" id="KW-1185">Reference proteome</keyword>
<dbReference type="GO" id="GO:0006260">
    <property type="term" value="P:DNA replication"/>
    <property type="evidence" value="ECO:0007669"/>
    <property type="project" value="UniProtKB-KW"/>
</dbReference>
<evidence type="ECO:0000256" key="2">
    <source>
        <dbReference type="ARBA" id="ARBA00022705"/>
    </source>
</evidence>
<feature type="repeat" description="CXXCXGXG motif" evidence="12">
    <location>
        <begin position="162"/>
        <end position="169"/>
    </location>
</feature>
<feature type="binding site" evidence="12">
    <location>
        <position position="179"/>
    </location>
    <ligand>
        <name>Zn(2+)</name>
        <dbReference type="ChEBI" id="CHEBI:29105"/>
        <label>2</label>
    </ligand>
</feature>
<keyword evidence="4 12" id="KW-0677">Repeat</keyword>
<dbReference type="Gene3D" id="2.10.230.10">
    <property type="entry name" value="Heat shock protein DnaJ, cysteine-rich domain"/>
    <property type="match status" value="1"/>
</dbReference>
<dbReference type="SUPFAM" id="SSF49493">
    <property type="entry name" value="HSP40/DnaJ peptide-binding domain"/>
    <property type="match status" value="2"/>
</dbReference>
<evidence type="ECO:0000256" key="6">
    <source>
        <dbReference type="ARBA" id="ARBA00022833"/>
    </source>
</evidence>
<keyword evidence="7 12" id="KW-0346">Stress response</keyword>
<evidence type="ECO:0000256" key="10">
    <source>
        <dbReference type="ARBA" id="ARBA00061004"/>
    </source>
</evidence>
<comment type="similarity">
    <text evidence="10 12">Belongs to the DnaJ family.</text>
</comment>
<sequence>MSKRDYYDILGVAKNSSPEEIKKAYRKLAIKYHPDKNPDDHTAEDKFKEAAEAYEVLSNPEKKQRYDHYGHAGVGGASGGGSGYGGGGMNMEDIFSQFGDIFGGGGGGGSPFESFFGGQQRGGGGGRRVAKGSNLRIKVKLTLEEIAHGAEKKIKVNKQVVCKTCDGSGAKDKSSISTCKSCGGSGSVRRVTNTILGQMQTTSTCPTCNGSGSQITSKCTSCHGEGTVRGEETISINIPAGVSDGMQLSMSGKGNAAPNGGIPGDLIILIEEIPHETLKREGNNVVYDLHLSIVDAALGYSAEVPTIDGKAKIKIEPGTQSGKLLRLKAKGIPEVNSYHRGDQIIHVNIWTPKVLSSEERSILEKLRDSPNFKPQPGKNDKSFFEKMKEYFE</sequence>
<dbReference type="SMART" id="SM00271">
    <property type="entry name" value="DnaJ"/>
    <property type="match status" value="1"/>
</dbReference>
<evidence type="ECO:0000256" key="13">
    <source>
        <dbReference type="PROSITE-ProRule" id="PRU00546"/>
    </source>
</evidence>
<feature type="binding site" evidence="12">
    <location>
        <position position="208"/>
    </location>
    <ligand>
        <name>Zn(2+)</name>
        <dbReference type="ChEBI" id="CHEBI:29105"/>
        <label>2</label>
    </ligand>
</feature>
<feature type="domain" description="CR-type" evidence="15">
    <location>
        <begin position="149"/>
        <end position="231"/>
    </location>
</feature>
<dbReference type="Pfam" id="PF01556">
    <property type="entry name" value="DnaJ_C"/>
    <property type="match status" value="1"/>
</dbReference>
<comment type="function">
    <text evidence="9 12">Participates actively in the response to hyperosmotic and heat shock by preventing the aggregation of stress-denatured proteins and by disaggregating proteins, also in an autonomous, DnaK-independent fashion. Unfolded proteins bind initially to DnaJ; upon interaction with the DnaJ-bound protein, DnaK hydrolyzes its bound ATP, resulting in the formation of a stable complex. GrpE releases ADP from DnaK; ATP binding to DnaK triggers the release of the substrate protein, thus completing the reaction cycle. Several rounds of ATP-dependent interactions between DnaJ, DnaK and GrpE are required for fully efficient folding. Also involved, together with DnaK and GrpE, in the DNA replication of plasmids through activation of initiation proteins.</text>
</comment>
<dbReference type="InterPro" id="IPR001305">
    <property type="entry name" value="HSP_DnaJ_Cys-rich_dom"/>
</dbReference>
<keyword evidence="5 12" id="KW-0863">Zinc-finger</keyword>
<dbReference type="SUPFAM" id="SSF57938">
    <property type="entry name" value="DnaJ/Hsp40 cysteine-rich domain"/>
    <property type="match status" value="1"/>
</dbReference>
<evidence type="ECO:0000256" key="12">
    <source>
        <dbReference type="HAMAP-Rule" id="MF_01152"/>
    </source>
</evidence>
<name>A0A1H4H4P5_9SPHI</name>